<dbReference type="PROSITE" id="PS50206">
    <property type="entry name" value="RHODANESE_3"/>
    <property type="match status" value="1"/>
</dbReference>
<evidence type="ECO:0000313" key="3">
    <source>
        <dbReference type="Proteomes" id="UP001320702"/>
    </source>
</evidence>
<reference evidence="2 3" key="1">
    <citation type="submission" date="2022-04" db="EMBL/GenBank/DDBJ databases">
        <title>Paracoccus sp. YLB-12 draft genome sequence.</title>
        <authorList>
            <person name="Yu L."/>
        </authorList>
    </citation>
    <scope>NUCLEOTIDE SEQUENCE [LARGE SCALE GENOMIC DNA]</scope>
    <source>
        <strain evidence="2 3">YLB-12</strain>
    </source>
</reference>
<evidence type="ECO:0000313" key="2">
    <source>
        <dbReference type="EMBL" id="MCT4332215.1"/>
    </source>
</evidence>
<accession>A0ABT2K6Q4</accession>
<name>A0ABT2K6Q4_9RHOB</name>
<dbReference type="SUPFAM" id="SSF52799">
    <property type="entry name" value="(Phosphotyrosine protein) phosphatases II"/>
    <property type="match status" value="1"/>
</dbReference>
<dbReference type="CDD" id="cd14503">
    <property type="entry name" value="PTP-bact"/>
    <property type="match status" value="1"/>
</dbReference>
<sequence length="142" mass="15250">MDLRQLSPNLAVSAQIRPEDVADLAAAGFKVLINNRPDQEVGADCDHEVMAKAAEAAGMQYHYLPFHPGQITPELITDFSAASAGHAPVIAYCRSGHRCTVLWALSQASKRPETEILETATGAGYDLSPVRPLLASLANRKL</sequence>
<dbReference type="InterPro" id="IPR029021">
    <property type="entry name" value="Prot-tyrosine_phosphatase-like"/>
</dbReference>
<comment type="caution">
    <text evidence="2">The sequence shown here is derived from an EMBL/GenBank/DDBJ whole genome shotgun (WGS) entry which is preliminary data.</text>
</comment>
<dbReference type="NCBIfam" id="TIGR01244">
    <property type="entry name" value="TIGR01244 family sulfur transferase"/>
    <property type="match status" value="1"/>
</dbReference>
<evidence type="ECO:0000259" key="1">
    <source>
        <dbReference type="PROSITE" id="PS50206"/>
    </source>
</evidence>
<dbReference type="Gene3D" id="3.90.190.10">
    <property type="entry name" value="Protein tyrosine phosphatase superfamily"/>
    <property type="match status" value="1"/>
</dbReference>
<dbReference type="Proteomes" id="UP001320702">
    <property type="component" value="Unassembled WGS sequence"/>
</dbReference>
<dbReference type="InterPro" id="IPR005939">
    <property type="entry name" value="BLH_phosphatase-like"/>
</dbReference>
<keyword evidence="3" id="KW-1185">Reference proteome</keyword>
<protein>
    <submittedName>
        <fullName evidence="2">TIGR01244 family sulfur transferase</fullName>
    </submittedName>
</protein>
<dbReference type="RefSeq" id="WP_260276108.1">
    <property type="nucleotide sequence ID" value="NZ_JANAVZ010000002.1"/>
</dbReference>
<gene>
    <name evidence="2" type="ORF">MU516_04935</name>
</gene>
<keyword evidence="2" id="KW-0808">Transferase</keyword>
<dbReference type="InterPro" id="IPR001763">
    <property type="entry name" value="Rhodanese-like_dom"/>
</dbReference>
<feature type="domain" description="Rhodanese" evidence="1">
    <location>
        <begin position="71"/>
        <end position="129"/>
    </location>
</feature>
<proteinExistence type="predicted"/>
<organism evidence="2 3">
    <name type="scientific">Paracoccus maritimus</name>
    <dbReference type="NCBI Taxonomy" id="2933292"/>
    <lineage>
        <taxon>Bacteria</taxon>
        <taxon>Pseudomonadati</taxon>
        <taxon>Pseudomonadota</taxon>
        <taxon>Alphaproteobacteria</taxon>
        <taxon>Rhodobacterales</taxon>
        <taxon>Paracoccaceae</taxon>
        <taxon>Paracoccus</taxon>
    </lineage>
</organism>
<dbReference type="EMBL" id="JANAVZ010000002">
    <property type="protein sequence ID" value="MCT4332215.1"/>
    <property type="molecule type" value="Genomic_DNA"/>
</dbReference>
<dbReference type="GO" id="GO:0016740">
    <property type="term" value="F:transferase activity"/>
    <property type="evidence" value="ECO:0007669"/>
    <property type="project" value="UniProtKB-KW"/>
</dbReference>
<dbReference type="Pfam" id="PF04273">
    <property type="entry name" value="BLH_phosphatase"/>
    <property type="match status" value="1"/>
</dbReference>